<evidence type="ECO:0000313" key="6">
    <source>
        <dbReference type="EMBL" id="RKP01403.1"/>
    </source>
</evidence>
<dbReference type="PANTHER" id="PTHR24012">
    <property type="entry name" value="RNA BINDING PROTEIN"/>
    <property type="match status" value="1"/>
</dbReference>
<feature type="region of interest" description="Disordered" evidence="4">
    <location>
        <begin position="316"/>
        <end position="425"/>
    </location>
</feature>
<feature type="compositionally biased region" description="Low complexity" evidence="4">
    <location>
        <begin position="780"/>
        <end position="817"/>
    </location>
</feature>
<evidence type="ECO:0000313" key="7">
    <source>
        <dbReference type="Proteomes" id="UP000274922"/>
    </source>
</evidence>
<feature type="compositionally biased region" description="Low complexity" evidence="4">
    <location>
        <begin position="921"/>
        <end position="937"/>
    </location>
</feature>
<proteinExistence type="predicted"/>
<dbReference type="InterPro" id="IPR012677">
    <property type="entry name" value="Nucleotide-bd_a/b_plait_sf"/>
</dbReference>
<feature type="compositionally biased region" description="Basic and acidic residues" evidence="4">
    <location>
        <begin position="834"/>
        <end position="845"/>
    </location>
</feature>
<protein>
    <recommendedName>
        <fullName evidence="5">RRM domain-containing protein</fullName>
    </recommendedName>
</protein>
<evidence type="ECO:0000256" key="3">
    <source>
        <dbReference type="PROSITE-ProRule" id="PRU00176"/>
    </source>
</evidence>
<dbReference type="OrthoDB" id="271725at2759"/>
<feature type="compositionally biased region" description="Polar residues" evidence="4">
    <location>
        <begin position="1445"/>
        <end position="1460"/>
    </location>
</feature>
<evidence type="ECO:0000256" key="2">
    <source>
        <dbReference type="ARBA" id="ARBA00022884"/>
    </source>
</evidence>
<feature type="region of interest" description="Disordered" evidence="4">
    <location>
        <begin position="763"/>
        <end position="962"/>
    </location>
</feature>
<feature type="region of interest" description="Disordered" evidence="4">
    <location>
        <begin position="501"/>
        <end position="602"/>
    </location>
</feature>
<feature type="compositionally biased region" description="Low complexity" evidence="4">
    <location>
        <begin position="52"/>
        <end position="78"/>
    </location>
</feature>
<feature type="compositionally biased region" description="Gly residues" evidence="4">
    <location>
        <begin position="1069"/>
        <end position="1078"/>
    </location>
</feature>
<feature type="compositionally biased region" description="Low complexity" evidence="4">
    <location>
        <begin position="205"/>
        <end position="252"/>
    </location>
</feature>
<feature type="compositionally biased region" description="Basic and acidic residues" evidence="4">
    <location>
        <begin position="534"/>
        <end position="543"/>
    </location>
</feature>
<feature type="compositionally biased region" description="Pro residues" evidence="4">
    <location>
        <begin position="352"/>
        <end position="365"/>
    </location>
</feature>
<reference evidence="7" key="1">
    <citation type="journal article" date="2018" name="Nat. Microbiol.">
        <title>Leveraging single-cell genomics to expand the fungal tree of life.</title>
        <authorList>
            <person name="Ahrendt S.R."/>
            <person name="Quandt C.A."/>
            <person name="Ciobanu D."/>
            <person name="Clum A."/>
            <person name="Salamov A."/>
            <person name="Andreopoulos B."/>
            <person name="Cheng J.F."/>
            <person name="Woyke T."/>
            <person name="Pelin A."/>
            <person name="Henrissat B."/>
            <person name="Reynolds N.K."/>
            <person name="Benny G.L."/>
            <person name="Smith M.E."/>
            <person name="James T.Y."/>
            <person name="Grigoriev I.V."/>
        </authorList>
    </citation>
    <scope>NUCLEOTIDE SEQUENCE [LARGE SCALE GENOMIC DNA]</scope>
    <source>
        <strain evidence="7">ATCC 52028</strain>
    </source>
</reference>
<evidence type="ECO:0000256" key="1">
    <source>
        <dbReference type="ARBA" id="ARBA00022737"/>
    </source>
</evidence>
<feature type="compositionally biased region" description="Low complexity" evidence="4">
    <location>
        <begin position="1100"/>
        <end position="1126"/>
    </location>
</feature>
<name>A0A4P9X818_9FUNG</name>
<dbReference type="InterPro" id="IPR035979">
    <property type="entry name" value="RBD_domain_sf"/>
</dbReference>
<feature type="region of interest" description="Disordered" evidence="4">
    <location>
        <begin position="1062"/>
        <end position="1153"/>
    </location>
</feature>
<feature type="domain" description="RRM" evidence="5">
    <location>
        <begin position="974"/>
        <end position="1047"/>
    </location>
</feature>
<sequence length="1460" mass="144429">MAGHAAVPPQGANPTHRGDASSSHARAGVTATMATASHPPRSGGARTASTTAGQPARPWGPGQAAGAGASSPAATGPAKEALHLRTGAPDGPKPGHARHASARAAATAAAPDKTVPAGSGPAASPSPSPTTAVYGIVTAPLAGQPKSAPLVAVAPTAVPAALGGLPSYPVPLAMPMGLPLSLPMGLPVGLGMPLAPGMPPPPHGATAADQDPDAAATDAHRSASAAAVATTPLSASPSTASPSTAAARSSPAQADVAAGAGASGASPGRLDALAAAMRALQMGSLPYGPAGYVGASVPLPHSVMGYMYPTHPPVPASLPGDLHGHGPPQGHPQGHMQGPSHGQGHDMAVGGAPPPSYMYAPPTPSSIPLDTDSSRRMSNGEVADRDAAGVDGYPTPETPVGQSSAGQHAGDAKQSPSAGLLDKAPSDIVHPANLHAAYTAGLGNSPMAYGQSLYGSTMPYGYPYAHPSMPMGLPMAMPMSMHGVEGYAPSYYSMYMPAQSGAHADSSARNNNGNVNGEGNGNGDGDGDGDDHGDDIGDDHGDDNGDGNGNDNDCNDGADSRRHDSTQSEDDEENRLRQHQAQNDGENPAANNGMLGMPHEATPSQPMMFPHAYYYAAAMAAAAAASAAAASAGVNEGDGRNDDGHVSGAGDASSAMGAVNAAAYWSYMAQAQAQAMAQAAAAAAAVAATTSLSGGGGSRGSAPSGGVAASPSYAAHVPMVSMGETGTTLGPAGQASIPAWYYPTYPGMLIGMRPGYPVSQGPLTMSHAPVSTHGGMRPEQQQQQHVSSLSSLSPPGVPMQSPSSSPSRTASLAPASAHAPTPKSGPSGPSLVEASDRPVSGDKPRSAHRSAARSGSQPSGGAASHPESHRGARHERGAASAASSSPSPASAAAPHGPPGSGVGTSGGSSTARGMQRHHAAQDAAAVTAPQGPAGRAPRPGRHGVGRSGESSGHHSSLGGSSGAATLAELPKCSTNLYVRGLPSTTTDASFAAICAAHGPLVSCKAMLDLQSGACKGFGFAMYASGEAACQALESLQGEGYLVSLARMTASVATVTAVAAAASSTPTAGGATGGLGGSGASSADEPSSAGKSHVAASAGWPPADKSAAAASASTSPSASASPESGHGWSSGPGGPAHSSPQSGHGQGLPMGMHLPMNLSMGMNLGLNMGMNAGMASPPPPSGAVPSEFQHRLTKLGDIRSNNLYLANLPPTLTASDLEALVVPFAPVVSVKMLRDPKTGLGRGVGFIRLQDRADAARVIRVLHGRGLRWAPRGLAPGRPVLVLAADETDVAGPAAAAHAALSARRSTTDYGQPWEEQIAVIQVRFADSPAQKELKRQMQHPSGGYHVGHRSGVGGARHGHPTNAHLAIAHLHAQPYAQQHQQPPSLSTASTPAALLPTSNCFTNRGEVTATPSGALSSASPVRGGDPSATGTPSNLAYPPPDERQAATTSSLPHSGTTTTL</sequence>
<feature type="region of interest" description="Disordered" evidence="4">
    <location>
        <begin position="633"/>
        <end position="652"/>
    </location>
</feature>
<dbReference type="SUPFAM" id="SSF54928">
    <property type="entry name" value="RNA-binding domain, RBD"/>
    <property type="match status" value="2"/>
</dbReference>
<dbReference type="Pfam" id="PF00076">
    <property type="entry name" value="RRM_1"/>
    <property type="match status" value="2"/>
</dbReference>
<feature type="compositionally biased region" description="Polar residues" evidence="4">
    <location>
        <begin position="1409"/>
        <end position="1419"/>
    </location>
</feature>
<feature type="compositionally biased region" description="Basic and acidic residues" evidence="4">
    <location>
        <begin position="866"/>
        <end position="877"/>
    </location>
</feature>
<evidence type="ECO:0000256" key="4">
    <source>
        <dbReference type="SAM" id="MobiDB-lite"/>
    </source>
</evidence>
<dbReference type="Proteomes" id="UP000274922">
    <property type="component" value="Unassembled WGS sequence"/>
</dbReference>
<feature type="region of interest" description="Disordered" evidence="4">
    <location>
        <begin position="1404"/>
        <end position="1460"/>
    </location>
</feature>
<gene>
    <name evidence="6" type="ORF">CXG81DRAFT_18774</name>
</gene>
<accession>A0A4P9X818</accession>
<keyword evidence="7" id="KW-1185">Reference proteome</keyword>
<dbReference type="PROSITE" id="PS50102">
    <property type="entry name" value="RRM"/>
    <property type="match status" value="2"/>
</dbReference>
<feature type="compositionally biased region" description="Low complexity" evidence="4">
    <location>
        <begin position="947"/>
        <end position="958"/>
    </location>
</feature>
<keyword evidence="2 3" id="KW-0694">RNA-binding</keyword>
<feature type="compositionally biased region" description="Low complexity" evidence="4">
    <location>
        <begin position="878"/>
        <end position="894"/>
    </location>
</feature>
<dbReference type="SMART" id="SM00360">
    <property type="entry name" value="RRM"/>
    <property type="match status" value="2"/>
</dbReference>
<organism evidence="6 7">
    <name type="scientific">Caulochytrium protostelioides</name>
    <dbReference type="NCBI Taxonomy" id="1555241"/>
    <lineage>
        <taxon>Eukaryota</taxon>
        <taxon>Fungi</taxon>
        <taxon>Fungi incertae sedis</taxon>
        <taxon>Chytridiomycota</taxon>
        <taxon>Chytridiomycota incertae sedis</taxon>
        <taxon>Chytridiomycetes</taxon>
        <taxon>Caulochytriales</taxon>
        <taxon>Caulochytriaceae</taxon>
        <taxon>Caulochytrium</taxon>
    </lineage>
</organism>
<feature type="region of interest" description="Disordered" evidence="4">
    <location>
        <begin position="1333"/>
        <end position="1360"/>
    </location>
</feature>
<keyword evidence="1" id="KW-0677">Repeat</keyword>
<dbReference type="GO" id="GO:0003723">
    <property type="term" value="F:RNA binding"/>
    <property type="evidence" value="ECO:0007669"/>
    <property type="project" value="UniProtKB-UniRule"/>
</dbReference>
<feature type="compositionally biased region" description="Low complexity" evidence="4">
    <location>
        <begin position="102"/>
        <end position="129"/>
    </location>
</feature>
<dbReference type="EMBL" id="ML014173">
    <property type="protein sequence ID" value="RKP01403.1"/>
    <property type="molecule type" value="Genomic_DNA"/>
</dbReference>
<feature type="domain" description="RRM" evidence="5">
    <location>
        <begin position="1200"/>
        <end position="1286"/>
    </location>
</feature>
<feature type="compositionally biased region" description="Low complexity" evidence="4">
    <location>
        <begin position="325"/>
        <end position="342"/>
    </location>
</feature>
<dbReference type="InterPro" id="IPR000504">
    <property type="entry name" value="RRM_dom"/>
</dbReference>
<feature type="region of interest" description="Disordered" evidence="4">
    <location>
        <begin position="1"/>
        <end position="129"/>
    </location>
</feature>
<feature type="region of interest" description="Disordered" evidence="4">
    <location>
        <begin position="195"/>
        <end position="252"/>
    </location>
</feature>
<evidence type="ECO:0000259" key="5">
    <source>
        <dbReference type="PROSITE" id="PS50102"/>
    </source>
</evidence>
<dbReference type="Gene3D" id="3.30.70.330">
    <property type="match status" value="2"/>
</dbReference>